<proteinExistence type="predicted"/>
<gene>
    <name evidence="1" type="ORF">B1207_07705</name>
</gene>
<sequence>MKLFGSILARLNAAKGSKNQIGNYVLYRIADYENGFYIIQLINTKVAFQKTFPDLISDLETLYGLHPVQACFLGIEFSRLLKTNRCSEKIQIKNINITGQSFLSRYGAYELLYHKRGGLIGFQCKESKKTLEKSAKEIALDEEIIQEFDAAHAFYIGIAAGAQFAKDARDETPKLNHLKLVVG</sequence>
<comment type="caution">
    <text evidence="1">The sequence shown here is derived from an EMBL/GenBank/DDBJ whole genome shotgun (WGS) entry which is preliminary data.</text>
</comment>
<evidence type="ECO:0000313" key="2">
    <source>
        <dbReference type="Proteomes" id="UP000249458"/>
    </source>
</evidence>
<protein>
    <submittedName>
        <fullName evidence="1">Uncharacterized protein</fullName>
    </submittedName>
</protein>
<dbReference type="Proteomes" id="UP000249458">
    <property type="component" value="Unassembled WGS sequence"/>
</dbReference>
<accession>A0A364LJL5</accession>
<dbReference type="EMBL" id="MVJN01000005">
    <property type="protein sequence ID" value="RAP36679.1"/>
    <property type="molecule type" value="Genomic_DNA"/>
</dbReference>
<reference evidence="1 2" key="1">
    <citation type="submission" date="2017-02" db="EMBL/GenBank/DDBJ databases">
        <title>Legionella quilivanii strain from human: case report and whole genome sequencing analysis.</title>
        <authorList>
            <person name="Lalancette C."/>
            <person name="Leduc J.-M."/>
            <person name="Levesque S."/>
            <person name="Fournier E."/>
            <person name="Saoud J."/>
            <person name="Faucher S.P."/>
            <person name="Bernard K."/>
            <person name="Martineau C."/>
            <person name="Longtin J."/>
        </authorList>
    </citation>
    <scope>NUCLEOTIDE SEQUENCE [LARGE SCALE GENOMIC DNA]</scope>
    <source>
        <strain evidence="1 2">ID143958</strain>
    </source>
</reference>
<name>A0A364LJL5_9GAMM</name>
<organism evidence="1 2">
    <name type="scientific">Legionella quinlivanii</name>
    <dbReference type="NCBI Taxonomy" id="45073"/>
    <lineage>
        <taxon>Bacteria</taxon>
        <taxon>Pseudomonadati</taxon>
        <taxon>Pseudomonadota</taxon>
        <taxon>Gammaproteobacteria</taxon>
        <taxon>Legionellales</taxon>
        <taxon>Legionellaceae</taxon>
        <taxon>Legionella</taxon>
    </lineage>
</organism>
<dbReference type="AlphaFoldDB" id="A0A364LJL5"/>
<dbReference type="RefSeq" id="WP_112219406.1">
    <property type="nucleotide sequence ID" value="NZ_MVJN01000005.1"/>
</dbReference>
<evidence type="ECO:0000313" key="1">
    <source>
        <dbReference type="EMBL" id="RAP36679.1"/>
    </source>
</evidence>